<gene>
    <name evidence="1" type="ORF">ACCO45_002777</name>
</gene>
<evidence type="ECO:0000313" key="2">
    <source>
        <dbReference type="Proteomes" id="UP001638806"/>
    </source>
</evidence>
<keyword evidence="2" id="KW-1185">Reference proteome</keyword>
<protein>
    <submittedName>
        <fullName evidence="1">Uncharacterized protein</fullName>
    </submittedName>
</protein>
<dbReference type="EMBL" id="JBGNUJ010000003">
    <property type="protein sequence ID" value="KAL3961254.1"/>
    <property type="molecule type" value="Genomic_DNA"/>
</dbReference>
<organism evidence="1 2">
    <name type="scientific">Purpureocillium lilacinum</name>
    <name type="common">Paecilomyces lilacinus</name>
    <dbReference type="NCBI Taxonomy" id="33203"/>
    <lineage>
        <taxon>Eukaryota</taxon>
        <taxon>Fungi</taxon>
        <taxon>Dikarya</taxon>
        <taxon>Ascomycota</taxon>
        <taxon>Pezizomycotina</taxon>
        <taxon>Sordariomycetes</taxon>
        <taxon>Hypocreomycetidae</taxon>
        <taxon>Hypocreales</taxon>
        <taxon>Ophiocordycipitaceae</taxon>
        <taxon>Purpureocillium</taxon>
    </lineage>
</organism>
<evidence type="ECO:0000313" key="1">
    <source>
        <dbReference type="EMBL" id="KAL3961254.1"/>
    </source>
</evidence>
<sequence length="309" mass="34201">MASKFVFLGLLANGAIANPTLYRAMWEATEKCAVANAQVVGVSARGPGSTTPEGWRFDHESRGVMTDIVPLRGSHGWLRLMASGFLTNTSTRAARTLRRTRGAEQSIAWMRRQDRDRITSRRQRHGVIGSCFNPALASRYWLHFNHAMGLKARGRIPAIERDIYSMMARDKRRQPQTNLENRDGTRETHPHLELDHSWTCAALLPAISLLFFSRDQPKLQSGPSDGNKVQTFGHGRLGRRLNEAVPGAATARRSSAGDRSGGMDESVWANMKIIYLALAAFAGLAVANPMGDRSLDLALDKRAVGLRKR</sequence>
<name>A0ACC4DZE7_PURLI</name>
<proteinExistence type="predicted"/>
<reference evidence="1" key="1">
    <citation type="submission" date="2024-12" db="EMBL/GenBank/DDBJ databases">
        <title>Comparative genomics and development of molecular markers within Purpureocillium lilacinum and among Purpureocillium species.</title>
        <authorList>
            <person name="Yeh Z.-Y."/>
            <person name="Ni N.-T."/>
            <person name="Lo P.-H."/>
            <person name="Mushyakhwo K."/>
            <person name="Lin C.-F."/>
            <person name="Nai Y.-S."/>
        </authorList>
    </citation>
    <scope>NUCLEOTIDE SEQUENCE</scope>
    <source>
        <strain evidence="1">NCHU-NPUST-175</strain>
    </source>
</reference>
<comment type="caution">
    <text evidence="1">The sequence shown here is derived from an EMBL/GenBank/DDBJ whole genome shotgun (WGS) entry which is preliminary data.</text>
</comment>
<dbReference type="Proteomes" id="UP001638806">
    <property type="component" value="Unassembled WGS sequence"/>
</dbReference>
<accession>A0ACC4DZE7</accession>